<dbReference type="PANTHER" id="PTHR39178">
    <property type="entry name" value="HYPOTHETICAL RIBOSOME-ASSOCIATED PROTEIN"/>
    <property type="match status" value="1"/>
</dbReference>
<evidence type="ECO:0000256" key="6">
    <source>
        <dbReference type="ARBA" id="ARBA00044538"/>
    </source>
</evidence>
<dbReference type="Gene3D" id="3.30.70.1490">
    <property type="entry name" value="Cysteine protease Prp"/>
    <property type="match status" value="1"/>
</dbReference>
<evidence type="ECO:0000256" key="1">
    <source>
        <dbReference type="ARBA" id="ARBA00022517"/>
    </source>
</evidence>
<dbReference type="SUPFAM" id="SSF118010">
    <property type="entry name" value="TM1457-like"/>
    <property type="match status" value="1"/>
</dbReference>
<dbReference type="PANTHER" id="PTHR39178:SF1">
    <property type="entry name" value="RIBOSOMAL-PROCESSING CYSTEINE PROTEASE PRP"/>
    <property type="match status" value="1"/>
</dbReference>
<keyword evidence="8" id="KW-1185">Reference proteome</keyword>
<protein>
    <recommendedName>
        <fullName evidence="6">Ribosomal processing cysteine protease Prp</fullName>
    </recommendedName>
</protein>
<evidence type="ECO:0000256" key="4">
    <source>
        <dbReference type="ARBA" id="ARBA00022807"/>
    </source>
</evidence>
<dbReference type="GO" id="GO:0008234">
    <property type="term" value="F:cysteine-type peptidase activity"/>
    <property type="evidence" value="ECO:0007669"/>
    <property type="project" value="UniProtKB-KW"/>
</dbReference>
<keyword evidence="3" id="KW-0378">Hydrolase</keyword>
<accession>A0A1H3BSV4</accession>
<dbReference type="Proteomes" id="UP000199652">
    <property type="component" value="Unassembled WGS sequence"/>
</dbReference>
<evidence type="ECO:0000256" key="2">
    <source>
        <dbReference type="ARBA" id="ARBA00022670"/>
    </source>
</evidence>
<dbReference type="InterPro" id="IPR036764">
    <property type="entry name" value="Peptidase_Prp_sf"/>
</dbReference>
<dbReference type="Pfam" id="PF04327">
    <property type="entry name" value="Peptidase_Prp"/>
    <property type="match status" value="1"/>
</dbReference>
<dbReference type="AlphaFoldDB" id="A0A1H3BSV4"/>
<proteinExistence type="inferred from homology"/>
<dbReference type="GO" id="GO:0006508">
    <property type="term" value="P:proteolysis"/>
    <property type="evidence" value="ECO:0007669"/>
    <property type="project" value="UniProtKB-KW"/>
</dbReference>
<evidence type="ECO:0000313" key="8">
    <source>
        <dbReference type="Proteomes" id="UP000199652"/>
    </source>
</evidence>
<keyword evidence="2" id="KW-0645">Protease</keyword>
<sequence>MIKVTFRKDADDSIRKVIVEGHASYGDDGDDIVCSGISILTISILNGLEEIVGIEGILREVKAGYTAFWLPRVEDFVKNVQMTALMDTFELGVRATESAYGDYITVKDEIGGELDD</sequence>
<dbReference type="OrthoDB" id="48998at2"/>
<gene>
    <name evidence="7" type="ORF">SAMN04488579_102198</name>
</gene>
<keyword evidence="4" id="KW-0788">Thiol protease</keyword>
<dbReference type="CDD" id="cd16332">
    <property type="entry name" value="Prp-like"/>
    <property type="match status" value="1"/>
</dbReference>
<organism evidence="7 8">
    <name type="scientific">Eubacterium barkeri</name>
    <name type="common">Clostridium barkeri</name>
    <dbReference type="NCBI Taxonomy" id="1528"/>
    <lineage>
        <taxon>Bacteria</taxon>
        <taxon>Bacillati</taxon>
        <taxon>Bacillota</taxon>
        <taxon>Clostridia</taxon>
        <taxon>Eubacteriales</taxon>
        <taxon>Eubacteriaceae</taxon>
        <taxon>Eubacterium</taxon>
    </lineage>
</organism>
<dbReference type="GO" id="GO:0042254">
    <property type="term" value="P:ribosome biogenesis"/>
    <property type="evidence" value="ECO:0007669"/>
    <property type="project" value="UniProtKB-KW"/>
</dbReference>
<reference evidence="8" key="1">
    <citation type="submission" date="2016-10" db="EMBL/GenBank/DDBJ databases">
        <authorList>
            <person name="Varghese N."/>
            <person name="Submissions S."/>
        </authorList>
    </citation>
    <scope>NUCLEOTIDE SEQUENCE [LARGE SCALE GENOMIC DNA]</scope>
    <source>
        <strain evidence="8">VPI 5359</strain>
    </source>
</reference>
<keyword evidence="1" id="KW-0690">Ribosome biogenesis</keyword>
<evidence type="ECO:0000313" key="7">
    <source>
        <dbReference type="EMBL" id="SDX45082.1"/>
    </source>
</evidence>
<comment type="similarity">
    <text evidence="5">Belongs to the Prp family.</text>
</comment>
<evidence type="ECO:0000256" key="5">
    <source>
        <dbReference type="ARBA" id="ARBA00044503"/>
    </source>
</evidence>
<name>A0A1H3BSV4_EUBBA</name>
<dbReference type="EMBL" id="FNOU01000002">
    <property type="protein sequence ID" value="SDX45082.1"/>
    <property type="molecule type" value="Genomic_DNA"/>
</dbReference>
<evidence type="ECO:0000256" key="3">
    <source>
        <dbReference type="ARBA" id="ARBA00022801"/>
    </source>
</evidence>
<dbReference type="STRING" id="1528.SAMN04488579_102198"/>
<dbReference type="RefSeq" id="WP_090242980.1">
    <property type="nucleotide sequence ID" value="NZ_FNOU01000002.1"/>
</dbReference>
<dbReference type="InterPro" id="IPR007422">
    <property type="entry name" value="Peptidase_Prp"/>
</dbReference>